<reference evidence="10" key="1">
    <citation type="submission" date="2025-08" db="UniProtKB">
        <authorList>
            <consortium name="Ensembl"/>
        </authorList>
    </citation>
    <scope>IDENTIFICATION</scope>
</reference>
<dbReference type="OrthoDB" id="8181520at2759"/>
<feature type="transmembrane region" description="Helical" evidence="8">
    <location>
        <begin position="52"/>
        <end position="69"/>
    </location>
</feature>
<name>A0A8C6V8T3_NAJNA</name>
<dbReference type="GO" id="GO:0033116">
    <property type="term" value="C:endoplasmic reticulum-Golgi intermediate compartment membrane"/>
    <property type="evidence" value="ECO:0007669"/>
    <property type="project" value="Ensembl"/>
</dbReference>
<feature type="transmembrane region" description="Helical" evidence="8">
    <location>
        <begin position="262"/>
        <end position="283"/>
    </location>
</feature>
<dbReference type="GO" id="GO:0042802">
    <property type="term" value="F:identical protein binding"/>
    <property type="evidence" value="ECO:0007669"/>
    <property type="project" value="Ensembl"/>
</dbReference>
<feature type="transmembrane region" description="Helical" evidence="8">
    <location>
        <begin position="376"/>
        <end position="395"/>
    </location>
</feature>
<comment type="similarity">
    <text evidence="6">Belongs to the TM6SF family.</text>
</comment>
<dbReference type="GO" id="GO:0055088">
    <property type="term" value="P:lipid homeostasis"/>
    <property type="evidence" value="ECO:0007669"/>
    <property type="project" value="TreeGrafter"/>
</dbReference>
<evidence type="ECO:0000313" key="11">
    <source>
        <dbReference type="Proteomes" id="UP000694559"/>
    </source>
</evidence>
<dbReference type="Pfam" id="PF26083">
    <property type="entry name" value="TM_Tm6sf2"/>
    <property type="match status" value="1"/>
</dbReference>
<sequence>MSGEEVGVTPRNPPRGRLTLPCWSDRPSSPIPTTLFLPGLLSAPLTMRLHPLWAAVGLFLSAFPLFYLLNTVAALLSPPMIAVLSIIILSPLFVLIYLPNRSYEDPLLYVLMVLCFIAGTDAVIALEKDGYTSSFADFYIREDEPYLGTAYGIMISYWHAVVNFAMYLLMIAAIIQRKSYRNVGLYWTGSFTMALAVFLLGNVIGKYSSEIRPAFLFNLPYLIMPIWAAKRFFDQPRTCPLPTADQVAEEQNKNLFQRPMDLGLVGFLLLAVIYTLFRGLVVLDCPANSCFDYVYLQEPYLRDPVAYPKIQMLVYLFYVLPYFCISIYALLVPGCTWMGDWALVFAGAIGQAQFSHVAASVHHRTPFPYRIPERDWWFVVLCNVAYAVGPQILAYRCLYKPAFFCNPVFQSKEKKNQ</sequence>
<dbReference type="Pfam" id="PF05241">
    <property type="entry name" value="EBP"/>
    <property type="match status" value="1"/>
</dbReference>
<gene>
    <name evidence="10" type="primary">TM6SF2</name>
</gene>
<keyword evidence="2 7" id="KW-0812">Transmembrane</keyword>
<dbReference type="Ensembl" id="ENSNNAT00000002307.1">
    <property type="protein sequence ID" value="ENSNNAP00000002195.1"/>
    <property type="gene ID" value="ENSNNAG00000001539.1"/>
</dbReference>
<keyword evidence="5 7" id="KW-0472">Membrane</keyword>
<dbReference type="AlphaFoldDB" id="A0A8C6V8T3"/>
<evidence type="ECO:0000256" key="5">
    <source>
        <dbReference type="ARBA" id="ARBA00023136"/>
    </source>
</evidence>
<evidence type="ECO:0000256" key="4">
    <source>
        <dbReference type="ARBA" id="ARBA00022989"/>
    </source>
</evidence>
<feature type="transmembrane region" description="Helical" evidence="8">
    <location>
        <begin position="338"/>
        <end position="356"/>
    </location>
</feature>
<evidence type="ECO:0000259" key="9">
    <source>
        <dbReference type="PROSITE" id="PS51751"/>
    </source>
</evidence>
<keyword evidence="4 7" id="KW-1133">Transmembrane helix</keyword>
<feature type="transmembrane region" description="Helical" evidence="8">
    <location>
        <begin position="211"/>
        <end position="229"/>
    </location>
</feature>
<evidence type="ECO:0000256" key="1">
    <source>
        <dbReference type="ARBA" id="ARBA00004127"/>
    </source>
</evidence>
<dbReference type="PANTHER" id="PTHR14568">
    <property type="entry name" value="TRANSMEMBRANE SUPERFAMILY 6 MEMBER 1/2"/>
    <property type="match status" value="1"/>
</dbReference>
<feature type="domain" description="EXPERA" evidence="9">
    <location>
        <begin position="260"/>
        <end position="394"/>
    </location>
</feature>
<comment type="subcellular location">
    <subcellularLocation>
        <location evidence="1">Endomembrane system</location>
        <topology evidence="1">Multi-pass membrane protein</topology>
    </subcellularLocation>
</comment>
<reference evidence="10" key="2">
    <citation type="submission" date="2025-09" db="UniProtKB">
        <authorList>
            <consortium name="Ensembl"/>
        </authorList>
    </citation>
    <scope>IDENTIFICATION</scope>
</reference>
<keyword evidence="11" id="KW-1185">Reference proteome</keyword>
<dbReference type="GeneTree" id="ENSGT00390000012913"/>
<dbReference type="PROSITE" id="PS51751">
    <property type="entry name" value="EXPERA"/>
    <property type="match status" value="2"/>
</dbReference>
<evidence type="ECO:0000256" key="8">
    <source>
        <dbReference type="SAM" id="Phobius"/>
    </source>
</evidence>
<evidence type="ECO:0000256" key="2">
    <source>
        <dbReference type="ARBA" id="ARBA00022692"/>
    </source>
</evidence>
<dbReference type="Proteomes" id="UP000694559">
    <property type="component" value="Unplaced"/>
</dbReference>
<feature type="transmembrane region" description="Helical" evidence="8">
    <location>
        <begin position="107"/>
        <end position="126"/>
    </location>
</feature>
<evidence type="ECO:0000256" key="6">
    <source>
        <dbReference type="ARBA" id="ARBA00034760"/>
    </source>
</evidence>
<dbReference type="InterPro" id="IPR059044">
    <property type="entry name" value="TM_Tm6sf1/2"/>
</dbReference>
<dbReference type="InterPro" id="IPR033118">
    <property type="entry name" value="EXPERA"/>
</dbReference>
<evidence type="ECO:0000313" key="10">
    <source>
        <dbReference type="Ensembl" id="ENSNNAP00000002195.1"/>
    </source>
</evidence>
<organism evidence="10 11">
    <name type="scientific">Naja naja</name>
    <name type="common">Indian cobra</name>
    <dbReference type="NCBI Taxonomy" id="35670"/>
    <lineage>
        <taxon>Eukaryota</taxon>
        <taxon>Metazoa</taxon>
        <taxon>Chordata</taxon>
        <taxon>Craniata</taxon>
        <taxon>Vertebrata</taxon>
        <taxon>Euteleostomi</taxon>
        <taxon>Lepidosauria</taxon>
        <taxon>Squamata</taxon>
        <taxon>Bifurcata</taxon>
        <taxon>Unidentata</taxon>
        <taxon>Episquamata</taxon>
        <taxon>Toxicofera</taxon>
        <taxon>Serpentes</taxon>
        <taxon>Colubroidea</taxon>
        <taxon>Elapidae</taxon>
        <taxon>Elapinae</taxon>
        <taxon>Naja</taxon>
    </lineage>
</organism>
<feature type="transmembrane region" description="Helical" evidence="8">
    <location>
        <begin position="312"/>
        <end position="331"/>
    </location>
</feature>
<dbReference type="PANTHER" id="PTHR14568:SF9">
    <property type="entry name" value="TRANSMEMBRANE 6 SUPERFAMILY MEMBER 2"/>
    <property type="match status" value="1"/>
</dbReference>
<keyword evidence="3" id="KW-0677">Repeat</keyword>
<evidence type="ECO:0000256" key="3">
    <source>
        <dbReference type="ARBA" id="ARBA00022737"/>
    </source>
</evidence>
<proteinExistence type="inferred from homology"/>
<dbReference type="GO" id="GO:0005789">
    <property type="term" value="C:endoplasmic reticulum membrane"/>
    <property type="evidence" value="ECO:0007669"/>
    <property type="project" value="Ensembl"/>
</dbReference>
<feature type="transmembrane region" description="Helical" evidence="8">
    <location>
        <begin position="146"/>
        <end position="173"/>
    </location>
</feature>
<feature type="domain" description="EXPERA" evidence="9">
    <location>
        <begin position="104"/>
        <end position="229"/>
    </location>
</feature>
<accession>A0A8C6V8T3</accession>
<dbReference type="OMA" id="VQMLMYM"/>
<feature type="transmembrane region" description="Helical" evidence="8">
    <location>
        <begin position="185"/>
        <end position="205"/>
    </location>
</feature>
<dbReference type="CDD" id="cd21106">
    <property type="entry name" value="TM6SF1-like"/>
    <property type="match status" value="1"/>
</dbReference>
<feature type="transmembrane region" description="Helical" evidence="8">
    <location>
        <begin position="75"/>
        <end position="98"/>
    </location>
</feature>
<evidence type="ECO:0000256" key="7">
    <source>
        <dbReference type="PROSITE-ProRule" id="PRU01087"/>
    </source>
</evidence>
<dbReference type="InterPro" id="IPR047195">
    <property type="entry name" value="TM6SF1-like"/>
</dbReference>
<dbReference type="GO" id="GO:0019216">
    <property type="term" value="P:regulation of lipid metabolic process"/>
    <property type="evidence" value="ECO:0007669"/>
    <property type="project" value="Ensembl"/>
</dbReference>
<protein>
    <submittedName>
        <fullName evidence="10">Transmembrane 6 superfamily member 2</fullName>
    </submittedName>
</protein>